<protein>
    <recommendedName>
        <fullName evidence="4">Stage II sporulation protein M</fullName>
    </recommendedName>
</protein>
<organism evidence="2 3">
    <name type="scientific">Methanocalculus chunghsingensis</name>
    <dbReference type="NCBI Taxonomy" id="156457"/>
    <lineage>
        <taxon>Archaea</taxon>
        <taxon>Methanobacteriati</taxon>
        <taxon>Methanobacteriota</taxon>
        <taxon>Stenosarchaea group</taxon>
        <taxon>Methanomicrobia</taxon>
        <taxon>Methanomicrobiales</taxon>
        <taxon>Methanocalculaceae</taxon>
        <taxon>Methanocalculus</taxon>
    </lineage>
</organism>
<feature type="transmembrane region" description="Helical" evidence="1">
    <location>
        <begin position="157"/>
        <end position="187"/>
    </location>
</feature>
<sequence>MFRSLFISSLIAILIFSGSVAAGAGLVFMNPDIGDSFMELAHEALDIEEMMGDPPATLALKLFVNNLQACIILFLGGVTFGLLTTFVLIANGVLVGAVAQIAMKLQGITFVIAALAPHGVTELPALFISGALGFMLAREMRRELEGEGDAALEAGRYAMIFAKVVVPLLVIAAITEAFITPAIILMVV</sequence>
<feature type="transmembrane region" description="Helical" evidence="1">
    <location>
        <begin position="71"/>
        <end position="98"/>
    </location>
</feature>
<evidence type="ECO:0000313" key="2">
    <source>
        <dbReference type="EMBL" id="MBR1369724.1"/>
    </source>
</evidence>
<feature type="transmembrane region" description="Helical" evidence="1">
    <location>
        <begin position="110"/>
        <end position="137"/>
    </location>
</feature>
<dbReference type="InterPro" id="IPR002798">
    <property type="entry name" value="SpoIIM-like"/>
</dbReference>
<dbReference type="EMBL" id="JWHL01000018">
    <property type="protein sequence ID" value="MBR1369724.1"/>
    <property type="molecule type" value="Genomic_DNA"/>
</dbReference>
<proteinExistence type="predicted"/>
<dbReference type="Pfam" id="PF01944">
    <property type="entry name" value="SpoIIM"/>
    <property type="match status" value="1"/>
</dbReference>
<dbReference type="AlphaFoldDB" id="A0A8J7W778"/>
<dbReference type="PANTHER" id="PTHR35337">
    <property type="entry name" value="SLR1478 PROTEIN"/>
    <property type="match status" value="1"/>
</dbReference>
<dbReference type="PANTHER" id="PTHR35337:SF1">
    <property type="entry name" value="SLR1478 PROTEIN"/>
    <property type="match status" value="1"/>
</dbReference>
<keyword evidence="3" id="KW-1185">Reference proteome</keyword>
<reference evidence="2" key="1">
    <citation type="submission" date="2014-12" db="EMBL/GenBank/DDBJ databases">
        <authorList>
            <person name="Huang H.-H."/>
            <person name="Chen S.-C."/>
            <person name="Lai M.-C."/>
        </authorList>
    </citation>
    <scope>NUCLEOTIDE SEQUENCE</scope>
    <source>
        <strain evidence="2">K1F9705b</strain>
    </source>
</reference>
<evidence type="ECO:0008006" key="4">
    <source>
        <dbReference type="Google" id="ProtNLM"/>
    </source>
</evidence>
<keyword evidence="1" id="KW-1133">Transmembrane helix</keyword>
<name>A0A8J7W778_9EURY</name>
<gene>
    <name evidence="2" type="ORF">RJ53_09660</name>
</gene>
<keyword evidence="1" id="KW-0472">Membrane</keyword>
<evidence type="ECO:0000256" key="1">
    <source>
        <dbReference type="SAM" id="Phobius"/>
    </source>
</evidence>
<dbReference type="RefSeq" id="WP_211531468.1">
    <property type="nucleotide sequence ID" value="NZ_JWHL01000018.1"/>
</dbReference>
<keyword evidence="1" id="KW-0812">Transmembrane</keyword>
<dbReference type="OrthoDB" id="86288at2157"/>
<dbReference type="Proteomes" id="UP000730161">
    <property type="component" value="Unassembled WGS sequence"/>
</dbReference>
<comment type="caution">
    <text evidence="2">The sequence shown here is derived from an EMBL/GenBank/DDBJ whole genome shotgun (WGS) entry which is preliminary data.</text>
</comment>
<evidence type="ECO:0000313" key="3">
    <source>
        <dbReference type="Proteomes" id="UP000730161"/>
    </source>
</evidence>
<accession>A0A8J7W778</accession>